<keyword evidence="2" id="KW-1185">Reference proteome</keyword>
<comment type="caution">
    <text evidence="1">The sequence shown here is derived from an EMBL/GenBank/DDBJ whole genome shotgun (WGS) entry which is preliminary data.</text>
</comment>
<evidence type="ECO:0000313" key="1">
    <source>
        <dbReference type="EMBL" id="KAK9835609.1"/>
    </source>
</evidence>
<sequence>MMSTNIYNSGGQVFDLASFGERPLEYTLKARSDRYQQAAIWAMKFSPVTQRQEQTLGFLNAQLSEDRRVLRTEGSGNQRLSQHDEMKLSYLKRCCHRWHPTWKLATPFGSSTYRSQPRSYLR</sequence>
<dbReference type="EMBL" id="JALJOS010000008">
    <property type="protein sequence ID" value="KAK9835609.1"/>
    <property type="molecule type" value="Genomic_DNA"/>
</dbReference>
<organism evidence="1 2">
    <name type="scientific">Apatococcus lobatus</name>
    <dbReference type="NCBI Taxonomy" id="904363"/>
    <lineage>
        <taxon>Eukaryota</taxon>
        <taxon>Viridiplantae</taxon>
        <taxon>Chlorophyta</taxon>
        <taxon>core chlorophytes</taxon>
        <taxon>Trebouxiophyceae</taxon>
        <taxon>Chlorellales</taxon>
        <taxon>Chlorellaceae</taxon>
        <taxon>Apatococcus</taxon>
    </lineage>
</organism>
<dbReference type="Proteomes" id="UP001438707">
    <property type="component" value="Unassembled WGS sequence"/>
</dbReference>
<dbReference type="AlphaFoldDB" id="A0AAW1RP86"/>
<reference evidence="1 2" key="1">
    <citation type="journal article" date="2024" name="Nat. Commun.">
        <title>Phylogenomics reveals the evolutionary origins of lichenization in chlorophyte algae.</title>
        <authorList>
            <person name="Puginier C."/>
            <person name="Libourel C."/>
            <person name="Otte J."/>
            <person name="Skaloud P."/>
            <person name="Haon M."/>
            <person name="Grisel S."/>
            <person name="Petersen M."/>
            <person name="Berrin J.G."/>
            <person name="Delaux P.M."/>
            <person name="Dal Grande F."/>
            <person name="Keller J."/>
        </authorList>
    </citation>
    <scope>NUCLEOTIDE SEQUENCE [LARGE SCALE GENOMIC DNA]</scope>
    <source>
        <strain evidence="1 2">SAG 2145</strain>
    </source>
</reference>
<gene>
    <name evidence="1" type="ORF">WJX74_004184</name>
</gene>
<proteinExistence type="predicted"/>
<protein>
    <submittedName>
        <fullName evidence="1">Uncharacterized protein</fullName>
    </submittedName>
</protein>
<accession>A0AAW1RP86</accession>
<name>A0AAW1RP86_9CHLO</name>
<evidence type="ECO:0000313" key="2">
    <source>
        <dbReference type="Proteomes" id="UP001438707"/>
    </source>
</evidence>